<proteinExistence type="predicted"/>
<dbReference type="Pfam" id="PF00665">
    <property type="entry name" value="rve"/>
    <property type="match status" value="1"/>
</dbReference>
<dbReference type="InterPro" id="IPR054465">
    <property type="entry name" value="Integrase_p58-like_C"/>
</dbReference>
<dbReference type="GO" id="GO:0015074">
    <property type="term" value="P:DNA integration"/>
    <property type="evidence" value="ECO:0007669"/>
    <property type="project" value="InterPro"/>
</dbReference>
<sequence length="327" mass="36976">MYNYVRKFVQCCPDCQRRKSPSLRATGGLQPLPCPAKPFDRVGVDLYDPLPMTPDGNRWIIVAVDHLTRYAETAALPSATARDVASFVLHHFILRHGAPRELLSDRGPAFTSEVVEAMLSECNIIHRTTTAYHPQTNGLTERFNRTLGDMLSMYVASDHGNWDHVLPYVTFAYNTAIQATTGFSPFFLLYGREPSHNIDTILPYRPDASECQPISDVARQAEECRQLARTFTSQQQQRQKENCTTSLPDPSYAPGSLVWLSVPYQTPGLSSKLVPKYEGPYRVLEQTSPVNFLIEPVPRSDDMRRRGRDIVHVSRLKPYHEPLPQTS</sequence>
<dbReference type="Pfam" id="PF22938">
    <property type="entry name" value="Integrase_p58_C"/>
    <property type="match status" value="1"/>
</dbReference>
<dbReference type="PANTHER" id="PTHR37984">
    <property type="entry name" value="PROTEIN CBG26694"/>
    <property type="match status" value="1"/>
</dbReference>
<dbReference type="InterPro" id="IPR050951">
    <property type="entry name" value="Retrovirus_Pol_polyprotein"/>
</dbReference>
<dbReference type="InterPro" id="IPR036397">
    <property type="entry name" value="RNaseH_sf"/>
</dbReference>
<organism evidence="2">
    <name type="scientific">Rhipicephalus zambeziensis</name>
    <dbReference type="NCBI Taxonomy" id="60191"/>
    <lineage>
        <taxon>Eukaryota</taxon>
        <taxon>Metazoa</taxon>
        <taxon>Ecdysozoa</taxon>
        <taxon>Arthropoda</taxon>
        <taxon>Chelicerata</taxon>
        <taxon>Arachnida</taxon>
        <taxon>Acari</taxon>
        <taxon>Parasitiformes</taxon>
        <taxon>Ixodida</taxon>
        <taxon>Ixodoidea</taxon>
        <taxon>Ixodidae</taxon>
        <taxon>Rhipicephalinae</taxon>
        <taxon>Rhipicephalus</taxon>
        <taxon>Rhipicephalus</taxon>
    </lineage>
</organism>
<protein>
    <submittedName>
        <fullName evidence="2">Tick transposon</fullName>
    </submittedName>
</protein>
<dbReference type="PANTHER" id="PTHR37984:SF5">
    <property type="entry name" value="PROTEIN NYNRIN-LIKE"/>
    <property type="match status" value="1"/>
</dbReference>
<feature type="domain" description="Integrase catalytic" evidence="1">
    <location>
        <begin position="34"/>
        <end position="193"/>
    </location>
</feature>
<dbReference type="InterPro" id="IPR012337">
    <property type="entry name" value="RNaseH-like_sf"/>
</dbReference>
<dbReference type="AlphaFoldDB" id="A0A224Z9V6"/>
<dbReference type="GO" id="GO:0003676">
    <property type="term" value="F:nucleic acid binding"/>
    <property type="evidence" value="ECO:0007669"/>
    <property type="project" value="InterPro"/>
</dbReference>
<dbReference type="SUPFAM" id="SSF53098">
    <property type="entry name" value="Ribonuclease H-like"/>
    <property type="match status" value="1"/>
</dbReference>
<dbReference type="FunFam" id="3.30.420.10:FF:000032">
    <property type="entry name" value="Retrovirus-related Pol polyprotein from transposon 297-like Protein"/>
    <property type="match status" value="1"/>
</dbReference>
<dbReference type="EMBL" id="GFPF01012374">
    <property type="protein sequence ID" value="MAA23520.1"/>
    <property type="molecule type" value="Transcribed_RNA"/>
</dbReference>
<evidence type="ECO:0000259" key="1">
    <source>
        <dbReference type="PROSITE" id="PS50994"/>
    </source>
</evidence>
<dbReference type="Gene3D" id="3.30.420.10">
    <property type="entry name" value="Ribonuclease H-like superfamily/Ribonuclease H"/>
    <property type="match status" value="1"/>
</dbReference>
<reference evidence="2" key="1">
    <citation type="journal article" date="2017" name="Parasit. Vectors">
        <title>Sialotranscriptomics of Rhipicephalus zambeziensis reveals intricate expression profiles of secretory proteins and suggests tight temporal transcriptional regulation during blood-feeding.</title>
        <authorList>
            <person name="de Castro M.H."/>
            <person name="de Klerk D."/>
            <person name="Pienaar R."/>
            <person name="Rees D.J.G."/>
            <person name="Mans B.J."/>
        </authorList>
    </citation>
    <scope>NUCLEOTIDE SEQUENCE</scope>
    <source>
        <tissue evidence="2">Salivary glands</tissue>
    </source>
</reference>
<name>A0A224Z9V6_9ACAR</name>
<dbReference type="PROSITE" id="PS50994">
    <property type="entry name" value="INTEGRASE"/>
    <property type="match status" value="1"/>
</dbReference>
<accession>A0A224Z9V6</accession>
<dbReference type="InterPro" id="IPR001584">
    <property type="entry name" value="Integrase_cat-core"/>
</dbReference>
<evidence type="ECO:0000313" key="2">
    <source>
        <dbReference type="EMBL" id="MAA23520.1"/>
    </source>
</evidence>